<dbReference type="GO" id="GO:0003677">
    <property type="term" value="F:DNA binding"/>
    <property type="evidence" value="ECO:0007669"/>
    <property type="project" value="UniProtKB-KW"/>
</dbReference>
<dbReference type="SUPFAM" id="SSF46955">
    <property type="entry name" value="Putative DNA-binding domain"/>
    <property type="match status" value="1"/>
</dbReference>
<dbReference type="CDD" id="cd01104">
    <property type="entry name" value="HTH_MlrA-CarA"/>
    <property type="match status" value="1"/>
</dbReference>
<sequence>MINEPSKDQQALYPIREVSRLTGIKPITLRAWERRYGLVEPVRTASGHRLYTENHLAIIKEAITLVDSGLPISQVKTILNERSELLTPKAPTECLDCDWDNVIRQAIKAKSFQQLHALTLRLLTTERKYSDLAHLFLQLSNTQISDDMDCNEIFWIQAWLQELNQQLSHRIHLWRQQTYQSKNLILILQQAETPGWLLKLMVLHCYEQGLTPVFTEQVFESLLDLVLPQDLTPFKGAIYLLPPQGSATMMGVGDLLKPLGSLQSWIMGDNTFEEGNESAVACDLRAWPFWFEPLLMNKPQ</sequence>
<evidence type="ECO:0000256" key="2">
    <source>
        <dbReference type="ARBA" id="ARBA00023125"/>
    </source>
</evidence>
<dbReference type="PANTHER" id="PTHR30204:SF67">
    <property type="entry name" value="HTH-TYPE TRANSCRIPTIONAL REGULATOR MLRA-RELATED"/>
    <property type="match status" value="1"/>
</dbReference>
<evidence type="ECO:0000259" key="4">
    <source>
        <dbReference type="PROSITE" id="PS50937"/>
    </source>
</evidence>
<evidence type="ECO:0000313" key="5">
    <source>
        <dbReference type="EMBL" id="AEG30957.1"/>
    </source>
</evidence>
<feature type="domain" description="HTH merR-type" evidence="4">
    <location>
        <begin position="12"/>
        <end position="81"/>
    </location>
</feature>
<dbReference type="eggNOG" id="COG0789">
    <property type="taxonomic scope" value="Bacteria"/>
</dbReference>
<evidence type="ECO:0000313" key="6">
    <source>
        <dbReference type="Proteomes" id="UP000009232"/>
    </source>
</evidence>
<keyword evidence="1" id="KW-0805">Transcription regulation</keyword>
<dbReference type="PANTHER" id="PTHR30204">
    <property type="entry name" value="REDOX-CYCLING DRUG-SENSING TRANSCRIPTIONAL ACTIVATOR SOXR"/>
    <property type="match status" value="1"/>
</dbReference>
<dbReference type="InterPro" id="IPR009061">
    <property type="entry name" value="DNA-bd_dom_put_sf"/>
</dbReference>
<gene>
    <name evidence="5" type="ordered locus">Thicy_0181</name>
</gene>
<organism evidence="5 6">
    <name type="scientific">Thiomicrospira cyclica (strain DSM 14477 / JCM 11371 / ALM1)</name>
    <name type="common">Thioalkalimicrobium cyclicum</name>
    <dbReference type="NCBI Taxonomy" id="717773"/>
    <lineage>
        <taxon>Bacteria</taxon>
        <taxon>Pseudomonadati</taxon>
        <taxon>Pseudomonadota</taxon>
        <taxon>Gammaproteobacteria</taxon>
        <taxon>Thiotrichales</taxon>
        <taxon>Piscirickettsiaceae</taxon>
        <taxon>Thiomicrospira</taxon>
    </lineage>
</organism>
<reference evidence="5 6" key="1">
    <citation type="submission" date="2011-05" db="EMBL/GenBank/DDBJ databases">
        <title>Complete sequence of Thioalkalimicrobium cyclicum ALM1.</title>
        <authorList>
            <consortium name="US DOE Joint Genome Institute"/>
            <person name="Lucas S."/>
            <person name="Han J."/>
            <person name="Lapidus A."/>
            <person name="Cheng J.-F."/>
            <person name="Goodwin L."/>
            <person name="Pitluck S."/>
            <person name="Peters L."/>
            <person name="Mikhailova N."/>
            <person name="Davenport K."/>
            <person name="Han C."/>
            <person name="Tapia R."/>
            <person name="Land M."/>
            <person name="Hauser L."/>
            <person name="Kyrpides N."/>
            <person name="Ivanova N."/>
            <person name="Pagani I."/>
            <person name="Kappler U."/>
            <person name="Woyke T."/>
        </authorList>
    </citation>
    <scope>NUCLEOTIDE SEQUENCE [LARGE SCALE GENOMIC DNA]</scope>
    <source>
        <strain evidence="6">DSM 14477 / JCM 11371 / ALM1</strain>
    </source>
</reference>
<keyword evidence="3" id="KW-0804">Transcription</keyword>
<dbReference type="Proteomes" id="UP000009232">
    <property type="component" value="Chromosome"/>
</dbReference>
<keyword evidence="6" id="KW-1185">Reference proteome</keyword>
<dbReference type="SMART" id="SM00422">
    <property type="entry name" value="HTH_MERR"/>
    <property type="match status" value="1"/>
</dbReference>
<dbReference type="PROSITE" id="PS50937">
    <property type="entry name" value="HTH_MERR_2"/>
    <property type="match status" value="1"/>
</dbReference>
<dbReference type="Pfam" id="PF13411">
    <property type="entry name" value="MerR_1"/>
    <property type="match status" value="1"/>
</dbReference>
<dbReference type="KEGG" id="tcy:Thicy_0181"/>
<evidence type="ECO:0000256" key="1">
    <source>
        <dbReference type="ARBA" id="ARBA00023015"/>
    </source>
</evidence>
<accession>F6D9K0</accession>
<dbReference type="Gene3D" id="1.10.1660.10">
    <property type="match status" value="1"/>
</dbReference>
<keyword evidence="2" id="KW-0238">DNA-binding</keyword>
<proteinExistence type="predicted"/>
<dbReference type="InterPro" id="IPR047057">
    <property type="entry name" value="MerR_fam"/>
</dbReference>
<dbReference type="STRING" id="717773.Thicy_0181"/>
<evidence type="ECO:0000256" key="3">
    <source>
        <dbReference type="ARBA" id="ARBA00023163"/>
    </source>
</evidence>
<dbReference type="GO" id="GO:0003700">
    <property type="term" value="F:DNA-binding transcription factor activity"/>
    <property type="evidence" value="ECO:0007669"/>
    <property type="project" value="InterPro"/>
</dbReference>
<dbReference type="AlphaFoldDB" id="F6D9K0"/>
<dbReference type="InterPro" id="IPR000551">
    <property type="entry name" value="MerR-type_HTH_dom"/>
</dbReference>
<dbReference type="EMBL" id="CP002776">
    <property type="protein sequence ID" value="AEG30957.1"/>
    <property type="molecule type" value="Genomic_DNA"/>
</dbReference>
<dbReference type="OrthoDB" id="9800334at2"/>
<dbReference type="HOGENOM" id="CLU_933632_0_0_6"/>
<protein>
    <submittedName>
        <fullName evidence="5">Transcriptional regulator, MerR family</fullName>
    </submittedName>
</protein>
<name>F6D9K0_THICA</name>
<dbReference type="RefSeq" id="WP_013834740.1">
    <property type="nucleotide sequence ID" value="NC_015581.1"/>
</dbReference>